<proteinExistence type="predicted"/>
<dbReference type="Pfam" id="PF09339">
    <property type="entry name" value="HTH_IclR"/>
    <property type="match status" value="1"/>
</dbReference>
<gene>
    <name evidence="6" type="ORF">GGQ66_001934</name>
</gene>
<keyword evidence="7" id="KW-1185">Reference proteome</keyword>
<name>A0A7W6K1G4_9HYPH</name>
<sequence>MAKQSSSNVERGAEILLALGIAGVNGMSLAEIAESVGDAKSAIHRALTGLSHYGFVEQSGRRGNYRLGSAIYALAQRMPGIGDLVDLFRPALISITAGTGISSFLMARSGFESVCLDFQLGASPVQPLLSGVGGRLPLGVGHAGVCMMARLDPESRERIMEINAPHYEQWQIEPDTIRAEIEMFLEKGHVIGRRKAAGYEVWTLCLAPAPGDNRYGETAVSLLALADSVSDEEAKRGLTLMTQALPYKWSGRRV</sequence>
<dbReference type="Gene3D" id="1.10.10.10">
    <property type="entry name" value="Winged helix-like DNA-binding domain superfamily/Winged helix DNA-binding domain"/>
    <property type="match status" value="1"/>
</dbReference>
<dbReference type="InterPro" id="IPR005471">
    <property type="entry name" value="Tscrpt_reg_IclR_N"/>
</dbReference>
<dbReference type="PROSITE" id="PS51078">
    <property type="entry name" value="ICLR_ED"/>
    <property type="match status" value="1"/>
</dbReference>
<evidence type="ECO:0000256" key="2">
    <source>
        <dbReference type="ARBA" id="ARBA00023125"/>
    </source>
</evidence>
<reference evidence="6 7" key="1">
    <citation type="submission" date="2020-08" db="EMBL/GenBank/DDBJ databases">
        <title>Genomic Encyclopedia of Type Strains, Phase IV (KMG-IV): sequencing the most valuable type-strain genomes for metagenomic binning, comparative biology and taxonomic classification.</title>
        <authorList>
            <person name="Goeker M."/>
        </authorList>
    </citation>
    <scope>NUCLEOTIDE SEQUENCE [LARGE SCALE GENOMIC DNA]</scope>
    <source>
        <strain evidence="6 7">DSM 26385</strain>
    </source>
</reference>
<dbReference type="GO" id="GO:0003677">
    <property type="term" value="F:DNA binding"/>
    <property type="evidence" value="ECO:0007669"/>
    <property type="project" value="UniProtKB-KW"/>
</dbReference>
<comment type="caution">
    <text evidence="6">The sequence shown here is derived from an EMBL/GenBank/DDBJ whole genome shotgun (WGS) entry which is preliminary data.</text>
</comment>
<feature type="domain" description="IclR-ED" evidence="5">
    <location>
        <begin position="70"/>
        <end position="254"/>
    </location>
</feature>
<dbReference type="InterPro" id="IPR014757">
    <property type="entry name" value="Tscrpt_reg_IclR_C"/>
</dbReference>
<evidence type="ECO:0000256" key="1">
    <source>
        <dbReference type="ARBA" id="ARBA00023015"/>
    </source>
</evidence>
<dbReference type="GO" id="GO:0003700">
    <property type="term" value="F:DNA-binding transcription factor activity"/>
    <property type="evidence" value="ECO:0007669"/>
    <property type="project" value="TreeGrafter"/>
</dbReference>
<dbReference type="PANTHER" id="PTHR30136">
    <property type="entry name" value="HELIX-TURN-HELIX TRANSCRIPTIONAL REGULATOR, ICLR FAMILY"/>
    <property type="match status" value="1"/>
</dbReference>
<dbReference type="SUPFAM" id="SSF55781">
    <property type="entry name" value="GAF domain-like"/>
    <property type="match status" value="1"/>
</dbReference>
<dbReference type="RefSeq" id="WP_183791826.1">
    <property type="nucleotide sequence ID" value="NZ_JACIDU010000006.1"/>
</dbReference>
<dbReference type="InterPro" id="IPR050707">
    <property type="entry name" value="HTH_MetabolicPath_Reg"/>
</dbReference>
<dbReference type="InterPro" id="IPR036388">
    <property type="entry name" value="WH-like_DNA-bd_sf"/>
</dbReference>
<dbReference type="EMBL" id="JACIDU010000006">
    <property type="protein sequence ID" value="MBB4103377.1"/>
    <property type="molecule type" value="Genomic_DNA"/>
</dbReference>
<dbReference type="InterPro" id="IPR029016">
    <property type="entry name" value="GAF-like_dom_sf"/>
</dbReference>
<keyword evidence="1" id="KW-0805">Transcription regulation</keyword>
<dbReference type="GO" id="GO:0045892">
    <property type="term" value="P:negative regulation of DNA-templated transcription"/>
    <property type="evidence" value="ECO:0007669"/>
    <property type="project" value="TreeGrafter"/>
</dbReference>
<evidence type="ECO:0000256" key="3">
    <source>
        <dbReference type="ARBA" id="ARBA00023163"/>
    </source>
</evidence>
<evidence type="ECO:0000313" key="7">
    <source>
        <dbReference type="Proteomes" id="UP000584824"/>
    </source>
</evidence>
<dbReference type="AlphaFoldDB" id="A0A7W6K1G4"/>
<dbReference type="SUPFAM" id="SSF46785">
    <property type="entry name" value="Winged helix' DNA-binding domain"/>
    <property type="match status" value="1"/>
</dbReference>
<dbReference type="PROSITE" id="PS51077">
    <property type="entry name" value="HTH_ICLR"/>
    <property type="match status" value="1"/>
</dbReference>
<protein>
    <submittedName>
        <fullName evidence="6">DNA-binding IclR family transcriptional regulator</fullName>
    </submittedName>
</protein>
<accession>A0A7W6K1G4</accession>
<evidence type="ECO:0000313" key="6">
    <source>
        <dbReference type="EMBL" id="MBB4103377.1"/>
    </source>
</evidence>
<dbReference type="SMART" id="SM00346">
    <property type="entry name" value="HTH_ICLR"/>
    <property type="match status" value="1"/>
</dbReference>
<keyword evidence="2 6" id="KW-0238">DNA-binding</keyword>
<dbReference type="InterPro" id="IPR036390">
    <property type="entry name" value="WH_DNA-bd_sf"/>
</dbReference>
<dbReference type="PANTHER" id="PTHR30136:SF35">
    <property type="entry name" value="HTH-TYPE TRANSCRIPTIONAL REGULATOR RV1719"/>
    <property type="match status" value="1"/>
</dbReference>
<evidence type="ECO:0000259" key="4">
    <source>
        <dbReference type="PROSITE" id="PS51077"/>
    </source>
</evidence>
<dbReference type="Gene3D" id="3.30.450.40">
    <property type="match status" value="1"/>
</dbReference>
<evidence type="ECO:0000259" key="5">
    <source>
        <dbReference type="PROSITE" id="PS51078"/>
    </source>
</evidence>
<dbReference type="Proteomes" id="UP000584824">
    <property type="component" value="Unassembled WGS sequence"/>
</dbReference>
<feature type="domain" description="HTH iclR-type" evidence="4">
    <location>
        <begin position="6"/>
        <end position="69"/>
    </location>
</feature>
<organism evidence="6 7">
    <name type="scientific">Allorhizobium borbori</name>
    <dbReference type="NCBI Taxonomy" id="485907"/>
    <lineage>
        <taxon>Bacteria</taxon>
        <taxon>Pseudomonadati</taxon>
        <taxon>Pseudomonadota</taxon>
        <taxon>Alphaproteobacteria</taxon>
        <taxon>Hyphomicrobiales</taxon>
        <taxon>Rhizobiaceae</taxon>
        <taxon>Rhizobium/Agrobacterium group</taxon>
        <taxon>Allorhizobium</taxon>
    </lineage>
</organism>
<keyword evidence="3" id="KW-0804">Transcription</keyword>